<protein>
    <submittedName>
        <fullName evidence="6">Ribosomal RNA small subunit methyltransferase H</fullName>
        <ecNumber evidence="6">2.1.1.199</ecNumber>
    </submittedName>
</protein>
<keyword evidence="2" id="KW-0698">rRNA processing</keyword>
<dbReference type="NCBIfam" id="TIGR00006">
    <property type="entry name" value="16S rRNA (cytosine(1402)-N(4))-methyltransferase RsmH"/>
    <property type="match status" value="1"/>
</dbReference>
<evidence type="ECO:0000256" key="5">
    <source>
        <dbReference type="ARBA" id="ARBA00022691"/>
    </source>
</evidence>
<dbReference type="PANTHER" id="PTHR11265">
    <property type="entry name" value="S-ADENOSYL-METHYLTRANSFERASE MRAW"/>
    <property type="match status" value="1"/>
</dbReference>
<keyword evidence="4 6" id="KW-0808">Transferase</keyword>
<gene>
    <name evidence="6" type="primary">rsmH</name>
    <name evidence="6" type="ORF">TR69_WS6001000285</name>
</gene>
<dbReference type="AlphaFoldDB" id="A0A136M0H6"/>
<proteinExistence type="inferred from homology"/>
<dbReference type="PATRIC" id="fig|1617426.3.peg.280"/>
<keyword evidence="3 6" id="KW-0489">Methyltransferase</keyword>
<evidence type="ECO:0000313" key="6">
    <source>
        <dbReference type="EMBL" id="KXK27409.1"/>
    </source>
</evidence>
<dbReference type="SUPFAM" id="SSF81799">
    <property type="entry name" value="Putative methyltransferase TM0872, insert domain"/>
    <property type="match status" value="1"/>
</dbReference>
<accession>A0A136M0H6</accession>
<dbReference type="EC" id="2.1.1.199" evidence="6"/>
<dbReference type="GO" id="GO:0070475">
    <property type="term" value="P:rRNA base methylation"/>
    <property type="evidence" value="ECO:0007669"/>
    <property type="project" value="TreeGrafter"/>
</dbReference>
<dbReference type="Pfam" id="PF01795">
    <property type="entry name" value="Methyltransf_5"/>
    <property type="match status" value="1"/>
</dbReference>
<sequence>MSTDQLRSNKGFSFRGEELLDMRMSPETAVTAADLLNVLFKKELEQLFTNYADIDYANRLANAIIRFRRVRPVQTAADLREIIATVVPEGNRSSSARLPEARVFQALRIAVNDEFGALKDFLQAAYGHLKDDGVLAVITFHSGEDRVVKQFIKTHKPETALFRPDTDEQASNPQSRSAKLRIIIKKRITAHEHQEINN</sequence>
<dbReference type="GO" id="GO:0071424">
    <property type="term" value="F:rRNA (cytosine-N4-)-methyltransferase activity"/>
    <property type="evidence" value="ECO:0007669"/>
    <property type="project" value="TreeGrafter"/>
</dbReference>
<evidence type="ECO:0000256" key="3">
    <source>
        <dbReference type="ARBA" id="ARBA00022603"/>
    </source>
</evidence>
<organism evidence="6 7">
    <name type="scientific">candidate division WS6 bacterium OLB20</name>
    <dbReference type="NCBI Taxonomy" id="1617426"/>
    <lineage>
        <taxon>Bacteria</taxon>
        <taxon>Candidatus Dojkabacteria</taxon>
    </lineage>
</organism>
<dbReference type="InterPro" id="IPR002903">
    <property type="entry name" value="RsmH"/>
</dbReference>
<dbReference type="Gene3D" id="3.40.50.150">
    <property type="entry name" value="Vaccinia Virus protein VP39"/>
    <property type="match status" value="1"/>
</dbReference>
<evidence type="ECO:0000256" key="2">
    <source>
        <dbReference type="ARBA" id="ARBA00022552"/>
    </source>
</evidence>
<name>A0A136M0H6_9BACT</name>
<evidence type="ECO:0000256" key="4">
    <source>
        <dbReference type="ARBA" id="ARBA00022679"/>
    </source>
</evidence>
<comment type="similarity">
    <text evidence="1">Belongs to the methyltransferase superfamily. RsmH family.</text>
</comment>
<comment type="caution">
    <text evidence="6">The sequence shown here is derived from an EMBL/GenBank/DDBJ whole genome shotgun (WGS) entry which is preliminary data.</text>
</comment>
<evidence type="ECO:0000256" key="1">
    <source>
        <dbReference type="ARBA" id="ARBA00010396"/>
    </source>
</evidence>
<keyword evidence="5" id="KW-0949">S-adenosyl-L-methionine</keyword>
<evidence type="ECO:0000313" key="7">
    <source>
        <dbReference type="Proteomes" id="UP000070457"/>
    </source>
</evidence>
<reference evidence="6 7" key="1">
    <citation type="submission" date="2015-02" db="EMBL/GenBank/DDBJ databases">
        <title>Improved understanding of the partial-nitritation anammox process through 23 genomes representing the majority of the microbial community.</title>
        <authorList>
            <person name="Speth D.R."/>
            <person name="In T Zandt M."/>
            <person name="Guerrero Cruz S."/>
            <person name="Jetten M.S."/>
            <person name="Dutilh B.E."/>
        </authorList>
    </citation>
    <scope>NUCLEOTIDE SEQUENCE [LARGE SCALE GENOMIC DNA]</scope>
    <source>
        <strain evidence="6">OLB20</strain>
    </source>
</reference>
<dbReference type="STRING" id="1617426.TR69_WS6001000285"/>
<dbReference type="EMBL" id="JYNZ01000002">
    <property type="protein sequence ID" value="KXK27409.1"/>
    <property type="molecule type" value="Genomic_DNA"/>
</dbReference>
<dbReference type="Gene3D" id="1.10.150.170">
    <property type="entry name" value="Putative methyltransferase TM0872, insert domain"/>
    <property type="match status" value="1"/>
</dbReference>
<dbReference type="InterPro" id="IPR023397">
    <property type="entry name" value="SAM-dep_MeTrfase_MraW_recog"/>
</dbReference>
<dbReference type="PANTHER" id="PTHR11265:SF0">
    <property type="entry name" value="12S RRNA N4-METHYLCYTIDINE METHYLTRANSFERASE"/>
    <property type="match status" value="1"/>
</dbReference>
<dbReference type="InterPro" id="IPR029063">
    <property type="entry name" value="SAM-dependent_MTases_sf"/>
</dbReference>
<dbReference type="Proteomes" id="UP000070457">
    <property type="component" value="Unassembled WGS sequence"/>
</dbReference>
<dbReference type="SUPFAM" id="SSF53335">
    <property type="entry name" value="S-adenosyl-L-methionine-dependent methyltransferases"/>
    <property type="match status" value="1"/>
</dbReference>